<evidence type="ECO:0000256" key="4">
    <source>
        <dbReference type="ARBA" id="ARBA00022475"/>
    </source>
</evidence>
<feature type="transmembrane region" description="Helical" evidence="9">
    <location>
        <begin position="432"/>
        <end position="450"/>
    </location>
</feature>
<evidence type="ECO:0000256" key="9">
    <source>
        <dbReference type="SAM" id="Phobius"/>
    </source>
</evidence>
<keyword evidence="7 9" id="KW-1133">Transmembrane helix</keyword>
<dbReference type="NCBIfam" id="TIGR00905">
    <property type="entry name" value="2A0302"/>
    <property type="match status" value="1"/>
</dbReference>
<keyword evidence="11" id="KW-1185">Reference proteome</keyword>
<evidence type="ECO:0000256" key="6">
    <source>
        <dbReference type="ARBA" id="ARBA00022970"/>
    </source>
</evidence>
<dbReference type="PANTHER" id="PTHR42770:SF4">
    <property type="entry name" value="ARGININE_ORNITHINE ANTIPORTER-RELATED"/>
    <property type="match status" value="1"/>
</dbReference>
<feature type="transmembrane region" description="Helical" evidence="9">
    <location>
        <begin position="411"/>
        <end position="426"/>
    </location>
</feature>
<keyword evidence="4" id="KW-1003">Cell membrane</keyword>
<dbReference type="GO" id="GO:0006865">
    <property type="term" value="P:amino acid transport"/>
    <property type="evidence" value="ECO:0007669"/>
    <property type="project" value="UniProtKB-KW"/>
</dbReference>
<feature type="transmembrane region" description="Helical" evidence="9">
    <location>
        <begin position="288"/>
        <end position="315"/>
    </location>
</feature>
<protein>
    <submittedName>
        <fullName evidence="10">Amino acid permease</fullName>
    </submittedName>
</protein>
<keyword evidence="5 9" id="KW-0812">Transmembrane</keyword>
<evidence type="ECO:0000256" key="7">
    <source>
        <dbReference type="ARBA" id="ARBA00022989"/>
    </source>
</evidence>
<feature type="transmembrane region" description="Helical" evidence="9">
    <location>
        <begin position="139"/>
        <end position="160"/>
    </location>
</feature>
<evidence type="ECO:0000313" key="10">
    <source>
        <dbReference type="EMBL" id="TBT94630.1"/>
    </source>
</evidence>
<evidence type="ECO:0000313" key="11">
    <source>
        <dbReference type="Proteomes" id="UP000291933"/>
    </source>
</evidence>
<evidence type="ECO:0000256" key="8">
    <source>
        <dbReference type="ARBA" id="ARBA00023136"/>
    </source>
</evidence>
<comment type="subcellular location">
    <subcellularLocation>
        <location evidence="1">Cell membrane</location>
        <topology evidence="1">Multi-pass membrane protein</topology>
    </subcellularLocation>
</comment>
<reference evidence="10 11" key="1">
    <citation type="submission" date="2019-01" db="EMBL/GenBank/DDBJ databases">
        <title>Lactibacter flavus gen. nov., sp. nov., a novel bacterium of the family Propionibacteriaceae isolated from raw milk and dairy products.</title>
        <authorList>
            <person name="Huptas C."/>
            <person name="Wenning M."/>
            <person name="Breitenwieser F."/>
            <person name="Doll E."/>
            <person name="Von Neubeck M."/>
            <person name="Busse H.-J."/>
            <person name="Scherer S."/>
        </authorList>
    </citation>
    <scope>NUCLEOTIDE SEQUENCE [LARGE SCALE GENOMIC DNA]</scope>
    <source>
        <strain evidence="10 11">DSM 22130</strain>
    </source>
</reference>
<keyword evidence="3" id="KW-0813">Transport</keyword>
<dbReference type="Gene3D" id="1.20.1740.10">
    <property type="entry name" value="Amino acid/polyamine transporter I"/>
    <property type="match status" value="1"/>
</dbReference>
<evidence type="ECO:0000256" key="1">
    <source>
        <dbReference type="ARBA" id="ARBA00004651"/>
    </source>
</evidence>
<feature type="transmembrane region" description="Helical" evidence="9">
    <location>
        <begin position="89"/>
        <end position="109"/>
    </location>
</feature>
<feature type="transmembrane region" description="Helical" evidence="9">
    <location>
        <begin position="345"/>
        <end position="365"/>
    </location>
</feature>
<feature type="transmembrane region" description="Helical" evidence="9">
    <location>
        <begin position="56"/>
        <end position="77"/>
    </location>
</feature>
<name>A0A4Q9KL60_PROTD</name>
<feature type="transmembrane region" description="Helical" evidence="9">
    <location>
        <begin position="214"/>
        <end position="233"/>
    </location>
</feature>
<dbReference type="GO" id="GO:0005886">
    <property type="term" value="C:plasma membrane"/>
    <property type="evidence" value="ECO:0007669"/>
    <property type="project" value="UniProtKB-SubCell"/>
</dbReference>
<dbReference type="OrthoDB" id="3185104at2"/>
<feature type="transmembrane region" description="Helical" evidence="9">
    <location>
        <begin position="245"/>
        <end position="268"/>
    </location>
</feature>
<keyword evidence="8 9" id="KW-0472">Membrane</keyword>
<evidence type="ECO:0000256" key="5">
    <source>
        <dbReference type="ARBA" id="ARBA00022692"/>
    </source>
</evidence>
<comment type="similarity">
    <text evidence="2">Belongs to the amino acid-polyamine-organocation (APC) superfamily. Basic amino acid/polyamine antiporter (APA) (TC 2.A.3.2) family.</text>
</comment>
<organism evidence="10 11">
    <name type="scientific">Propioniciclava tarda</name>
    <dbReference type="NCBI Taxonomy" id="433330"/>
    <lineage>
        <taxon>Bacteria</taxon>
        <taxon>Bacillati</taxon>
        <taxon>Actinomycetota</taxon>
        <taxon>Actinomycetes</taxon>
        <taxon>Propionibacteriales</taxon>
        <taxon>Propionibacteriaceae</taxon>
        <taxon>Propioniciclava</taxon>
    </lineage>
</organism>
<feature type="transmembrane region" description="Helical" evidence="9">
    <location>
        <begin position="371"/>
        <end position="391"/>
    </location>
</feature>
<dbReference type="AlphaFoldDB" id="A0A4Q9KL60"/>
<dbReference type="EMBL" id="SDMR01000011">
    <property type="protein sequence ID" value="TBT94630.1"/>
    <property type="molecule type" value="Genomic_DNA"/>
</dbReference>
<feature type="transmembrane region" description="Helical" evidence="9">
    <location>
        <begin position="23"/>
        <end position="44"/>
    </location>
</feature>
<dbReference type="GO" id="GO:0022857">
    <property type="term" value="F:transmembrane transporter activity"/>
    <property type="evidence" value="ECO:0007669"/>
    <property type="project" value="InterPro"/>
</dbReference>
<keyword evidence="6" id="KW-0029">Amino-acid transport</keyword>
<dbReference type="RefSeq" id="WP_131172332.1">
    <property type="nucleotide sequence ID" value="NZ_FXTL01000011.1"/>
</dbReference>
<dbReference type="PIRSF" id="PIRSF006060">
    <property type="entry name" value="AA_transporter"/>
    <property type="match status" value="1"/>
</dbReference>
<accession>A0A4Q9KL60</accession>
<comment type="caution">
    <text evidence="10">The sequence shown here is derived from an EMBL/GenBank/DDBJ whole genome shotgun (WGS) entry which is preliminary data.</text>
</comment>
<proteinExistence type="inferred from homology"/>
<gene>
    <name evidence="10" type="ORF">ET996_09530</name>
</gene>
<feature type="transmembrane region" description="Helical" evidence="9">
    <location>
        <begin position="462"/>
        <end position="486"/>
    </location>
</feature>
<dbReference type="Proteomes" id="UP000291933">
    <property type="component" value="Unassembled WGS sequence"/>
</dbReference>
<dbReference type="InterPro" id="IPR004754">
    <property type="entry name" value="Amino_acid_antiprt"/>
</dbReference>
<sequence length="488" mass="51402">MTAQRTATRASTATGQPTGSLSFLPMLAITIGSMVGAGIFALPGNIAKNAAPGPALIGWLVTGLGMFCLANVFRVLADRRPDLDAGVYAYAKVLFGPIFGLLSAWGYWISAWVANLAYFVMITSTLSAVIPAFGDGTTWPAIAAASVLLWIYHGLILLGIKPAALVNTIATIGKVVPLVLFIVLAIVGFKYDLFAFDFWGTGGDLGSTFDQVKNMMMITVWVFIGVEGASVYSQRAKNRRDVGRATAVGFIGVLALLLLVNLLSYGAMKRAELMELPDPSLRGVMESFIGPVGSTIVSVGILVSVLGALLAWILLSAEVILVAAADQTMPAFLGRLNGHGAPSGALWVTSICMQVMLLCTAFLGSDPYLKIITLASALVLIPYLLSALYGVKLAWTGQAYAGTPAQRRRDLALGVVATVYAVWLLIAAGPVYVPLSAILYTPALIAHVIARREQGRRVFTRGEAIVAAVVVLVAIGCIVLLTQGALTI</sequence>
<evidence type="ECO:0000256" key="2">
    <source>
        <dbReference type="ARBA" id="ARBA00008220"/>
    </source>
</evidence>
<feature type="transmembrane region" description="Helical" evidence="9">
    <location>
        <begin position="172"/>
        <end position="194"/>
    </location>
</feature>
<evidence type="ECO:0000256" key="3">
    <source>
        <dbReference type="ARBA" id="ARBA00022448"/>
    </source>
</evidence>
<dbReference type="InterPro" id="IPR050367">
    <property type="entry name" value="APC_superfamily"/>
</dbReference>
<dbReference type="InterPro" id="IPR002293">
    <property type="entry name" value="AA/rel_permease1"/>
</dbReference>
<dbReference type="PANTHER" id="PTHR42770">
    <property type="entry name" value="AMINO ACID TRANSPORTER-RELATED"/>
    <property type="match status" value="1"/>
</dbReference>
<dbReference type="Pfam" id="PF13520">
    <property type="entry name" value="AA_permease_2"/>
    <property type="match status" value="1"/>
</dbReference>
<feature type="transmembrane region" description="Helical" evidence="9">
    <location>
        <begin position="116"/>
        <end position="133"/>
    </location>
</feature>